<name>A0A0K2VAX7_LEPSM</name>
<dbReference type="AlphaFoldDB" id="A0A0K2VAX7"/>
<accession>A0A0K2VAX7</accession>
<dbReference type="EMBL" id="HACA01030347">
    <property type="protein sequence ID" value="CDW47708.1"/>
    <property type="molecule type" value="Transcribed_RNA"/>
</dbReference>
<reference evidence="1" key="1">
    <citation type="submission" date="2014-05" db="EMBL/GenBank/DDBJ databases">
        <authorList>
            <person name="Chronopoulou M."/>
        </authorList>
    </citation>
    <scope>NUCLEOTIDE SEQUENCE</scope>
    <source>
        <tissue evidence="1">Whole organism</tissue>
    </source>
</reference>
<evidence type="ECO:0000313" key="1">
    <source>
        <dbReference type="EMBL" id="CDW47708.1"/>
    </source>
</evidence>
<protein>
    <submittedName>
        <fullName evidence="1">Uncharacterized protein</fullName>
    </submittedName>
</protein>
<organism evidence="1">
    <name type="scientific">Lepeophtheirus salmonis</name>
    <name type="common">Salmon louse</name>
    <name type="synonym">Caligus salmonis</name>
    <dbReference type="NCBI Taxonomy" id="72036"/>
    <lineage>
        <taxon>Eukaryota</taxon>
        <taxon>Metazoa</taxon>
        <taxon>Ecdysozoa</taxon>
        <taxon>Arthropoda</taxon>
        <taxon>Crustacea</taxon>
        <taxon>Multicrustacea</taxon>
        <taxon>Hexanauplia</taxon>
        <taxon>Copepoda</taxon>
        <taxon>Siphonostomatoida</taxon>
        <taxon>Caligidae</taxon>
        <taxon>Lepeophtheirus</taxon>
    </lineage>
</organism>
<proteinExistence type="predicted"/>
<feature type="non-terminal residue" evidence="1">
    <location>
        <position position="1"/>
    </location>
</feature>
<sequence length="94" mass="11070">LIHFLYVLASLHIDYSKYLEKFFPMFLSVYFLIHPLKLLTRFHLVTSGPRLTNFPWETNQDCWQAMCLCPRKNPSCLNTTLVPFWSGERGEPSC</sequence>